<dbReference type="OrthoDB" id="355331at2"/>
<keyword evidence="2" id="KW-1185">Reference proteome</keyword>
<dbReference type="AlphaFoldDB" id="A0A4R9K2B4"/>
<evidence type="ECO:0000313" key="1">
    <source>
        <dbReference type="EMBL" id="TGL60143.1"/>
    </source>
</evidence>
<gene>
    <name evidence="1" type="ORF">EHQ58_06480</name>
</gene>
<accession>A0A4R9K2B4</accession>
<proteinExistence type="predicted"/>
<dbReference type="EMBL" id="RQGD01000022">
    <property type="protein sequence ID" value="TGL60143.1"/>
    <property type="molecule type" value="Genomic_DNA"/>
</dbReference>
<name>A0A4R9K2B4_9LEPT</name>
<protein>
    <recommendedName>
        <fullName evidence="3">Histidine kinase</fullName>
    </recommendedName>
</protein>
<dbReference type="RefSeq" id="WP_135623070.1">
    <property type="nucleotide sequence ID" value="NZ_RQGD01000022.1"/>
</dbReference>
<sequence>MTLSNRFKNTVDPSVLKNRKIALYTRFLDDPGEEKLAYIIGAILGHHHQLELTELIYTACKEFVMNSTKAAIKRIVYDEMKLGSDGVEPDQEEFMRNFKSSILSQKFTYFKEKMKEKRIQTKISFDFNSDRLIVRVSNNFALLPKEESRIREKFQLARGYDNLPQFFLHHADETEGAGLGITLVGILMSQYGMDRRLLTIYSEPKTNFTVARLEIPFVASYKSKRVLFEEILSRENLTREDLRNSWSLGAV</sequence>
<evidence type="ECO:0000313" key="2">
    <source>
        <dbReference type="Proteomes" id="UP000297693"/>
    </source>
</evidence>
<comment type="caution">
    <text evidence="1">The sequence shown here is derived from an EMBL/GenBank/DDBJ whole genome shotgun (WGS) entry which is preliminary data.</text>
</comment>
<dbReference type="Proteomes" id="UP000297693">
    <property type="component" value="Unassembled WGS sequence"/>
</dbReference>
<reference evidence="1" key="1">
    <citation type="journal article" date="2019" name="PLoS Negl. Trop. Dis.">
        <title>Revisiting the worldwide diversity of Leptospira species in the environment.</title>
        <authorList>
            <person name="Vincent A.T."/>
            <person name="Schiettekatte O."/>
            <person name="Bourhy P."/>
            <person name="Veyrier F.J."/>
            <person name="Picardeau M."/>
        </authorList>
    </citation>
    <scope>NUCLEOTIDE SEQUENCE [LARGE SCALE GENOMIC DNA]</scope>
    <source>
        <strain evidence="1">201702476</strain>
    </source>
</reference>
<organism evidence="1 2">
    <name type="scientific">Leptospira ognonensis</name>
    <dbReference type="NCBI Taxonomy" id="2484945"/>
    <lineage>
        <taxon>Bacteria</taxon>
        <taxon>Pseudomonadati</taxon>
        <taxon>Spirochaetota</taxon>
        <taxon>Spirochaetia</taxon>
        <taxon>Leptospirales</taxon>
        <taxon>Leptospiraceae</taxon>
        <taxon>Leptospira</taxon>
    </lineage>
</organism>
<evidence type="ECO:0008006" key="3">
    <source>
        <dbReference type="Google" id="ProtNLM"/>
    </source>
</evidence>